<sequence length="809" mass="93532">MTLTLDQLNKEIKNSQDKVSSIETQLKDSLSKEEFDSVKTRTKENVDNFRKETEKRKRQKFIRDTQDYLQKRVYRWQNPSFRPNYRGYRYTDGSSASSSDNERMDSQRSFLGQGRRYNTRKGRGGVANVSETNRHTMNTRSQSLNTSQLRLLEKGLSFCPTYKFNAFQLNVDLERFYRNLRLKAYFCEQTPMTTPVVVTQATPINLKDLGLKLRSNFSPPKSCAPVETFITLIDKEVTNFCKQIVRGDFMVRSNLGQTERMALKTLMEDRDIVIKAADKGGAIVIMDQAFYRSEILSQLANRDIYQPLTNNPTPSIRNKIMILLDEALSTGIIDKKTKEFLINEYPIIPVFYVLPKIHKNLERPPGAFLQIISELGKLPEDTLLVTLDVNNLYTSIQHTKGMSATRQVLINSHMESNVISFLLELLEIVLTENFFIFEDTFYVQTQGSAMGSNVAPPYANCFMSVFESDYIYSNVLFKSHCILWRRYIDDVFCLWKGTGESLQEFFDQINSVWPELSFTLKFDRMEINFLDTKVIQKSDGTLIIDLYVKDTDRNNLLLYQSCHPKAVKRSIPQSQFERVRRIVSDSTLCSQRLDEMEAKFLQRGYPHRILDQSRRNVSRDSNTRSSVRIPLVHTFHPYMYKLHSKIRRHWHILQESFPDIPEFQAPFLPCFRRPRNLKNSIVRADIGSRLKVSRQAFLQTSQKGTFPCLQCAQCANVLKGPKISHPQTGSDIPIQGFFTCNSKDVVYAIKCPCGKMYVGETTQAIKERISHHKSDIRCGKYHLPIPNHFREAGHSVAQLRFLVLEQAAA</sequence>
<dbReference type="PROSITE" id="PS50878">
    <property type="entry name" value="RT_POL"/>
    <property type="match status" value="1"/>
</dbReference>
<evidence type="ECO:0000313" key="4">
    <source>
        <dbReference type="Proteomes" id="UP001176940"/>
    </source>
</evidence>
<dbReference type="PANTHER" id="PTHR21301">
    <property type="entry name" value="REVERSE TRANSCRIPTASE"/>
    <property type="match status" value="1"/>
</dbReference>
<keyword evidence="4" id="KW-1185">Reference proteome</keyword>
<name>A0ABN9LD51_9NEOB</name>
<evidence type="ECO:0000313" key="3">
    <source>
        <dbReference type="EMBL" id="CAJ0935396.1"/>
    </source>
</evidence>
<feature type="domain" description="Reverse transcriptase" evidence="2">
    <location>
        <begin position="214"/>
        <end position="543"/>
    </location>
</feature>
<evidence type="ECO:0000256" key="1">
    <source>
        <dbReference type="SAM" id="MobiDB-lite"/>
    </source>
</evidence>
<organism evidence="3 4">
    <name type="scientific">Ranitomeya imitator</name>
    <name type="common">mimic poison frog</name>
    <dbReference type="NCBI Taxonomy" id="111125"/>
    <lineage>
        <taxon>Eukaryota</taxon>
        <taxon>Metazoa</taxon>
        <taxon>Chordata</taxon>
        <taxon>Craniata</taxon>
        <taxon>Vertebrata</taxon>
        <taxon>Euteleostomi</taxon>
        <taxon>Amphibia</taxon>
        <taxon>Batrachia</taxon>
        <taxon>Anura</taxon>
        <taxon>Neobatrachia</taxon>
        <taxon>Hyloidea</taxon>
        <taxon>Dendrobatidae</taxon>
        <taxon>Dendrobatinae</taxon>
        <taxon>Ranitomeya</taxon>
    </lineage>
</organism>
<dbReference type="Pfam" id="PF26215">
    <property type="entry name" value="HTH_animal"/>
    <property type="match status" value="1"/>
</dbReference>
<dbReference type="EMBL" id="CAUEEQ010011261">
    <property type="protein sequence ID" value="CAJ0935396.1"/>
    <property type="molecule type" value="Genomic_DNA"/>
</dbReference>
<dbReference type="PANTHER" id="PTHR21301:SF12">
    <property type="match status" value="1"/>
</dbReference>
<protein>
    <recommendedName>
        <fullName evidence="2">Reverse transcriptase domain-containing protein</fullName>
    </recommendedName>
</protein>
<evidence type="ECO:0000259" key="2">
    <source>
        <dbReference type="PROSITE" id="PS50878"/>
    </source>
</evidence>
<reference evidence="3" key="1">
    <citation type="submission" date="2023-07" db="EMBL/GenBank/DDBJ databases">
        <authorList>
            <person name="Stuckert A."/>
        </authorList>
    </citation>
    <scope>NUCLEOTIDE SEQUENCE</scope>
</reference>
<dbReference type="InterPro" id="IPR058912">
    <property type="entry name" value="HTH_animal"/>
</dbReference>
<accession>A0ABN9LD51</accession>
<feature type="region of interest" description="Disordered" evidence="1">
    <location>
        <begin position="87"/>
        <end position="107"/>
    </location>
</feature>
<comment type="caution">
    <text evidence="3">The sequence shown here is derived from an EMBL/GenBank/DDBJ whole genome shotgun (WGS) entry which is preliminary data.</text>
</comment>
<dbReference type="InterPro" id="IPR000477">
    <property type="entry name" value="RT_dom"/>
</dbReference>
<gene>
    <name evidence="3" type="ORF">RIMI_LOCUS6314722</name>
</gene>
<dbReference type="Proteomes" id="UP001176940">
    <property type="component" value="Unassembled WGS sequence"/>
</dbReference>
<proteinExistence type="predicted"/>